<evidence type="ECO:0000313" key="7">
    <source>
        <dbReference type="Proteomes" id="UP000690515"/>
    </source>
</evidence>
<reference evidence="6 7" key="1">
    <citation type="submission" date="2021-04" db="EMBL/GenBank/DDBJ databases">
        <authorList>
            <person name="Pira H."/>
            <person name="Risdian C."/>
            <person name="Wink J."/>
        </authorList>
    </citation>
    <scope>NUCLEOTIDE SEQUENCE [LARGE SCALE GENOMIC DNA]</scope>
    <source>
        <strain evidence="6 7">WH53</strain>
    </source>
</reference>
<dbReference type="Gene3D" id="3.40.630.10">
    <property type="entry name" value="Zn peptidases"/>
    <property type="match status" value="1"/>
</dbReference>
<proteinExistence type="predicted"/>
<feature type="domain" description="Succinylglutamate desuccinylase/Aspartoacylase catalytic" evidence="5">
    <location>
        <begin position="52"/>
        <end position="199"/>
    </location>
</feature>
<keyword evidence="4" id="KW-0862">Zinc</keyword>
<dbReference type="Pfam" id="PF24827">
    <property type="entry name" value="AstE_AspA_cat"/>
    <property type="match status" value="1"/>
</dbReference>
<keyword evidence="7" id="KW-1185">Reference proteome</keyword>
<name>A0ABS5ZHG4_9GAMM</name>
<evidence type="ECO:0000256" key="3">
    <source>
        <dbReference type="ARBA" id="ARBA00022801"/>
    </source>
</evidence>
<comment type="cofactor">
    <cofactor evidence="1">
        <name>Zn(2+)</name>
        <dbReference type="ChEBI" id="CHEBI:29105"/>
    </cofactor>
</comment>
<evidence type="ECO:0000256" key="2">
    <source>
        <dbReference type="ARBA" id="ARBA00022723"/>
    </source>
</evidence>
<dbReference type="Proteomes" id="UP000690515">
    <property type="component" value="Unassembled WGS sequence"/>
</dbReference>
<comment type="caution">
    <text evidence="6">The sequence shown here is derived from an EMBL/GenBank/DDBJ whole genome shotgun (WGS) entry which is preliminary data.</text>
</comment>
<keyword evidence="3" id="KW-0378">Hydrolase</keyword>
<organism evidence="6 7">
    <name type="scientific">Zooshikella harenae</name>
    <dbReference type="NCBI Taxonomy" id="2827238"/>
    <lineage>
        <taxon>Bacteria</taxon>
        <taxon>Pseudomonadati</taxon>
        <taxon>Pseudomonadota</taxon>
        <taxon>Gammaproteobacteria</taxon>
        <taxon>Oceanospirillales</taxon>
        <taxon>Zooshikellaceae</taxon>
        <taxon>Zooshikella</taxon>
    </lineage>
</organism>
<protein>
    <submittedName>
        <fullName evidence="6">Succinylglutamate desuccinylase/aspartoacylase family protein</fullName>
    </submittedName>
</protein>
<evidence type="ECO:0000313" key="6">
    <source>
        <dbReference type="EMBL" id="MBU2712726.1"/>
    </source>
</evidence>
<evidence type="ECO:0000256" key="1">
    <source>
        <dbReference type="ARBA" id="ARBA00001947"/>
    </source>
</evidence>
<evidence type="ECO:0000256" key="4">
    <source>
        <dbReference type="ARBA" id="ARBA00022833"/>
    </source>
</evidence>
<dbReference type="SUPFAM" id="SSF53187">
    <property type="entry name" value="Zn-dependent exopeptidases"/>
    <property type="match status" value="1"/>
</dbReference>
<gene>
    <name evidence="6" type="ORF">KCG35_16785</name>
</gene>
<dbReference type="InterPro" id="IPR055438">
    <property type="entry name" value="AstE_AspA_cat"/>
</dbReference>
<accession>A0ABS5ZHG4</accession>
<dbReference type="EMBL" id="JAGSOY010000046">
    <property type="protein sequence ID" value="MBU2712726.1"/>
    <property type="molecule type" value="Genomic_DNA"/>
</dbReference>
<sequence length="344" mass="39133">MPVNRRLLHVIENPQEQQWPSTPELFLEQLSYPTLFWIQGKDTSRHRAIVTLLHGNEPSGLIAIHKWLTHSFFTPAVNTIIIIAAVQTALTSPRFSYRHLPHLRDLNRCFNGPHDDLPGFLAESILAQLNHYQPEAIIDIHNTSGKGPDFSVSISADNQHQQLVTLFTNQMIITEIKLGALMELSEHSVPTVTIECGGANCNTSHTVAYQGLVRFLQEENVYNTAIPNTLEILYHPVRLQVKESTIINYANQYCSYTDLTLREDIEQFNFGIITPDMPLGWTKHNNRESFKLLNAAGKDAFHDYFCIKDHTLYPTQTLKLFMITRNPTIAVEDCLLYAVKPPSM</sequence>
<keyword evidence="2" id="KW-0479">Metal-binding</keyword>
<evidence type="ECO:0000259" key="5">
    <source>
        <dbReference type="Pfam" id="PF24827"/>
    </source>
</evidence>
<dbReference type="RefSeq" id="WP_215820952.1">
    <property type="nucleotide sequence ID" value="NZ_JAGSOY010000046.1"/>
</dbReference>